<gene>
    <name evidence="1" type="ORF">S12H4_09463</name>
</gene>
<proteinExistence type="predicted"/>
<feature type="non-terminal residue" evidence="1">
    <location>
        <position position="100"/>
    </location>
</feature>
<organism evidence="1">
    <name type="scientific">marine sediment metagenome</name>
    <dbReference type="NCBI Taxonomy" id="412755"/>
    <lineage>
        <taxon>unclassified sequences</taxon>
        <taxon>metagenomes</taxon>
        <taxon>ecological metagenomes</taxon>
    </lineage>
</organism>
<reference evidence="1" key="1">
    <citation type="journal article" date="2014" name="Front. Microbiol.">
        <title>High frequency of phylogenetically diverse reductive dehalogenase-homologous genes in deep subseafloor sedimentary metagenomes.</title>
        <authorList>
            <person name="Kawai M."/>
            <person name="Futagami T."/>
            <person name="Toyoda A."/>
            <person name="Takaki Y."/>
            <person name="Nishi S."/>
            <person name="Hori S."/>
            <person name="Arai W."/>
            <person name="Tsubouchi T."/>
            <person name="Morono Y."/>
            <person name="Uchiyama I."/>
            <person name="Ito T."/>
            <person name="Fujiyama A."/>
            <person name="Inagaki F."/>
            <person name="Takami H."/>
        </authorList>
    </citation>
    <scope>NUCLEOTIDE SEQUENCE</scope>
    <source>
        <strain evidence="1">Expedition CK06-06</strain>
    </source>
</reference>
<accession>X1STY5</accession>
<protein>
    <submittedName>
        <fullName evidence="1">Uncharacterized protein</fullName>
    </submittedName>
</protein>
<dbReference type="AlphaFoldDB" id="X1STY5"/>
<name>X1STY5_9ZZZZ</name>
<evidence type="ECO:0000313" key="1">
    <source>
        <dbReference type="EMBL" id="GAI71289.1"/>
    </source>
</evidence>
<comment type="caution">
    <text evidence="1">The sequence shown here is derived from an EMBL/GenBank/DDBJ whole genome shotgun (WGS) entry which is preliminary data.</text>
</comment>
<sequence>MEKMEKTESSNYDLITKDSIIQKKYEFLPISSINQFNCLEFSSNKIIHLLVKIIIFKRGTLREKYFSFIEDPRFSNYDQDTLYHIFTNIVKILETRKLKK</sequence>
<dbReference type="EMBL" id="BARW01003844">
    <property type="protein sequence ID" value="GAI71289.1"/>
    <property type="molecule type" value="Genomic_DNA"/>
</dbReference>